<sequence>MKTETCRWNKISAKKNQRVKAAQKTRKQPSLRKSVSVQVDITSSIIGNLQEDKKALLCRLTPRKAIQHLSRTASLKRIDQVAGMFLTKSGDRPSYEEFKRMLRRCRDDWVLCPLKNLKERARDFRRWKI</sequence>
<name>A0A915CUJ5_9BILA</name>
<evidence type="ECO:0000313" key="1">
    <source>
        <dbReference type="Proteomes" id="UP000887574"/>
    </source>
</evidence>
<dbReference type="WBParaSite" id="jg12766">
    <property type="protein sequence ID" value="jg12766"/>
    <property type="gene ID" value="jg12766"/>
</dbReference>
<proteinExistence type="predicted"/>
<reference evidence="2" key="1">
    <citation type="submission" date="2022-11" db="UniProtKB">
        <authorList>
            <consortium name="WormBaseParasite"/>
        </authorList>
    </citation>
    <scope>IDENTIFICATION</scope>
</reference>
<keyword evidence="1" id="KW-1185">Reference proteome</keyword>
<evidence type="ECO:0000313" key="2">
    <source>
        <dbReference type="WBParaSite" id="jg12766"/>
    </source>
</evidence>
<organism evidence="1 2">
    <name type="scientific">Ditylenchus dipsaci</name>
    <dbReference type="NCBI Taxonomy" id="166011"/>
    <lineage>
        <taxon>Eukaryota</taxon>
        <taxon>Metazoa</taxon>
        <taxon>Ecdysozoa</taxon>
        <taxon>Nematoda</taxon>
        <taxon>Chromadorea</taxon>
        <taxon>Rhabditida</taxon>
        <taxon>Tylenchina</taxon>
        <taxon>Tylenchomorpha</taxon>
        <taxon>Sphaerularioidea</taxon>
        <taxon>Anguinidae</taxon>
        <taxon>Anguininae</taxon>
        <taxon>Ditylenchus</taxon>
    </lineage>
</organism>
<dbReference type="Proteomes" id="UP000887574">
    <property type="component" value="Unplaced"/>
</dbReference>
<dbReference type="AlphaFoldDB" id="A0A915CUJ5"/>
<accession>A0A915CUJ5</accession>
<protein>
    <submittedName>
        <fullName evidence="2">Uncharacterized protein</fullName>
    </submittedName>
</protein>